<sequence>MAAWEYKVLKYKLRMKGFDYEQIEKDLNELGAEGWEAFSTIAPSYGTGQAVELAVAVKRPRL</sequence>
<protein>
    <submittedName>
        <fullName evidence="1">DUF4177 domain-containing protein</fullName>
    </submittedName>
</protein>
<reference evidence="1" key="1">
    <citation type="submission" date="2024-06" db="EMBL/GenBank/DDBJ databases">
        <title>Streptomyces sp. strain HUAS MG91 genome sequences.</title>
        <authorList>
            <person name="Mo P."/>
        </authorList>
    </citation>
    <scope>NUCLEOTIDE SEQUENCE</scope>
    <source>
        <strain evidence="1">HUAS MG91</strain>
    </source>
</reference>
<dbReference type="AlphaFoldDB" id="A0AAU8J1D9"/>
<organism evidence="1">
    <name type="scientific">Streptomyces tabacisoli</name>
    <dbReference type="NCBI Taxonomy" id="3156398"/>
    <lineage>
        <taxon>Bacteria</taxon>
        <taxon>Bacillati</taxon>
        <taxon>Actinomycetota</taxon>
        <taxon>Actinomycetes</taxon>
        <taxon>Kitasatosporales</taxon>
        <taxon>Streptomycetaceae</taxon>
        <taxon>Streptomyces</taxon>
    </lineage>
</organism>
<dbReference type="RefSeq" id="WP_353945518.1">
    <property type="nucleotide sequence ID" value="NZ_CP159534.1"/>
</dbReference>
<name>A0AAU8J1D9_9ACTN</name>
<evidence type="ECO:0000313" key="1">
    <source>
        <dbReference type="EMBL" id="XCJ74070.1"/>
    </source>
</evidence>
<accession>A0AAU8J1D9</accession>
<dbReference type="KEGG" id="stac:ABII15_30695"/>
<dbReference type="Pfam" id="PF13783">
    <property type="entry name" value="DUF4177"/>
    <property type="match status" value="1"/>
</dbReference>
<proteinExistence type="predicted"/>
<dbReference type="EMBL" id="CP159534">
    <property type="protein sequence ID" value="XCJ74070.1"/>
    <property type="molecule type" value="Genomic_DNA"/>
</dbReference>
<gene>
    <name evidence="1" type="ORF">ABII15_30695</name>
</gene>
<dbReference type="InterPro" id="IPR025234">
    <property type="entry name" value="YjzH-like"/>
</dbReference>